<feature type="domain" description="Thioredoxin" evidence="7">
    <location>
        <begin position="6"/>
        <end position="214"/>
    </location>
</feature>
<dbReference type="PROSITE" id="PS51352">
    <property type="entry name" value="THIOREDOXIN_2"/>
    <property type="match status" value="1"/>
</dbReference>
<dbReference type="Proteomes" id="UP000223527">
    <property type="component" value="Unassembled WGS sequence"/>
</dbReference>
<comment type="function">
    <text evidence="1">May be required for disulfide bond formation in some proteins.</text>
</comment>
<evidence type="ECO:0000259" key="7">
    <source>
        <dbReference type="PROSITE" id="PS51352"/>
    </source>
</evidence>
<comment type="similarity">
    <text evidence="2">Belongs to the thioredoxin family. DsbA subfamily.</text>
</comment>
<dbReference type="SUPFAM" id="SSF52833">
    <property type="entry name" value="Thioredoxin-like"/>
    <property type="match status" value="1"/>
</dbReference>
<evidence type="ECO:0000313" key="8">
    <source>
        <dbReference type="EMBL" id="PHK94090.1"/>
    </source>
</evidence>
<evidence type="ECO:0000256" key="3">
    <source>
        <dbReference type="ARBA" id="ARBA00022729"/>
    </source>
</evidence>
<dbReference type="GO" id="GO:0016491">
    <property type="term" value="F:oxidoreductase activity"/>
    <property type="evidence" value="ECO:0007669"/>
    <property type="project" value="UniProtKB-KW"/>
</dbReference>
<evidence type="ECO:0000313" key="9">
    <source>
        <dbReference type="Proteomes" id="UP000223527"/>
    </source>
</evidence>
<evidence type="ECO:0000256" key="6">
    <source>
        <dbReference type="ARBA" id="ARBA00023284"/>
    </source>
</evidence>
<keyword evidence="6" id="KW-0676">Redox-active center</keyword>
<dbReference type="PANTHER" id="PTHR13887">
    <property type="entry name" value="GLUTATHIONE S-TRANSFERASE KAPPA"/>
    <property type="match status" value="1"/>
</dbReference>
<dbReference type="InterPro" id="IPR012336">
    <property type="entry name" value="Thioredoxin-like_fold"/>
</dbReference>
<reference evidence="8 9" key="1">
    <citation type="submission" date="2017-10" db="EMBL/GenBank/DDBJ databases">
        <authorList>
            <person name="Banno H."/>
            <person name="Chua N.-H."/>
        </authorList>
    </citation>
    <scope>NUCLEOTIDE SEQUENCE [LARGE SCALE GENOMIC DNA]</scope>
    <source>
        <strain evidence="8 9">YW11</strain>
    </source>
</reference>
<organism evidence="8 9">
    <name type="scientific">Teichococcus rhizosphaerae</name>
    <dbReference type="NCBI Taxonomy" id="1335062"/>
    <lineage>
        <taxon>Bacteria</taxon>
        <taxon>Pseudomonadati</taxon>
        <taxon>Pseudomonadota</taxon>
        <taxon>Alphaproteobacteria</taxon>
        <taxon>Acetobacterales</taxon>
        <taxon>Roseomonadaceae</taxon>
        <taxon>Roseomonas</taxon>
    </lineage>
</organism>
<evidence type="ECO:0000256" key="2">
    <source>
        <dbReference type="ARBA" id="ARBA00005791"/>
    </source>
</evidence>
<dbReference type="Gene3D" id="3.40.30.10">
    <property type="entry name" value="Glutaredoxin"/>
    <property type="match status" value="1"/>
</dbReference>
<dbReference type="PANTHER" id="PTHR13887:SF14">
    <property type="entry name" value="DISULFIDE BOND FORMATION PROTEIN D"/>
    <property type="match status" value="1"/>
</dbReference>
<evidence type="ECO:0000256" key="4">
    <source>
        <dbReference type="ARBA" id="ARBA00023002"/>
    </source>
</evidence>
<keyword evidence="3" id="KW-0732">Signal</keyword>
<keyword evidence="5" id="KW-1015">Disulfide bond</keyword>
<accession>A0A2C7A6V5</accession>
<keyword evidence="4" id="KW-0560">Oxidoreductase</keyword>
<dbReference type="OrthoDB" id="9780340at2"/>
<comment type="caution">
    <text evidence="8">The sequence shown here is derived from an EMBL/GenBank/DDBJ whole genome shotgun (WGS) entry which is preliminary data.</text>
</comment>
<dbReference type="EMBL" id="PDNU01000031">
    <property type="protein sequence ID" value="PHK94090.1"/>
    <property type="molecule type" value="Genomic_DNA"/>
</dbReference>
<dbReference type="Pfam" id="PF13462">
    <property type="entry name" value="Thioredoxin_4"/>
    <property type="match status" value="1"/>
</dbReference>
<keyword evidence="9" id="KW-1185">Reference proteome</keyword>
<sequence length="214" mass="23703">MNRRVLTLGTGAVALAAFGFGYWLYPHGELAGPAVTGQDDTYVRPHSPVIGKADARVTLVEFFDPSCEACRAFHPILGQILARHPEDVRLVLRYAPFHQGSDEAVRILEAARLQGRFEQVLDALFARQPEWAAHGAPNLAAAWRIAGVAGLDIERARKDGRQPQVDRVLQADTADLQSLQVRQTPTFFVNTRPLLSFGPRQLYELILSELDAPR</sequence>
<dbReference type="RefSeq" id="WP_099096363.1">
    <property type="nucleotide sequence ID" value="NZ_PDNU01000031.1"/>
</dbReference>
<dbReference type="InterPro" id="IPR036249">
    <property type="entry name" value="Thioredoxin-like_sf"/>
</dbReference>
<proteinExistence type="inferred from homology"/>
<protein>
    <submittedName>
        <fullName evidence="8">Disulfide bond formation protein DsbA</fullName>
    </submittedName>
</protein>
<gene>
    <name evidence="8" type="ORF">CR162_15100</name>
</gene>
<evidence type="ECO:0000256" key="1">
    <source>
        <dbReference type="ARBA" id="ARBA00003565"/>
    </source>
</evidence>
<dbReference type="InterPro" id="IPR013766">
    <property type="entry name" value="Thioredoxin_domain"/>
</dbReference>
<name>A0A2C7A6V5_9PROT</name>
<evidence type="ECO:0000256" key="5">
    <source>
        <dbReference type="ARBA" id="ARBA00023157"/>
    </source>
</evidence>
<dbReference type="AlphaFoldDB" id="A0A2C7A6V5"/>